<reference evidence="8 9" key="1">
    <citation type="journal article" date="2016" name="PLoS ONE">
        <title>A First Insight into the Genome of the Filter-Feeder Mussel Mytilus galloprovincialis.</title>
        <authorList>
            <person name="Murgarella M."/>
            <person name="Puiu D."/>
            <person name="Novoa B."/>
            <person name="Figueras A."/>
            <person name="Posada D."/>
            <person name="Canchaya C."/>
        </authorList>
    </citation>
    <scope>NUCLEOTIDE SEQUENCE [LARGE SCALE GENOMIC DNA]</scope>
    <source>
        <tissue evidence="8">Muscle</tissue>
    </source>
</reference>
<keyword evidence="3 6" id="KW-1003">Cell membrane</keyword>
<gene>
    <name evidence="8" type="ORF">AM593_00717</name>
</gene>
<evidence type="ECO:0000256" key="1">
    <source>
        <dbReference type="ARBA" id="ARBA00004202"/>
    </source>
</evidence>
<evidence type="ECO:0000256" key="4">
    <source>
        <dbReference type="ARBA" id="ARBA00023034"/>
    </source>
</evidence>
<dbReference type="EMBL" id="KV584224">
    <property type="protein sequence ID" value="OPL33199.1"/>
    <property type="molecule type" value="Genomic_DNA"/>
</dbReference>
<dbReference type="GO" id="GO:0005901">
    <property type="term" value="C:caveola"/>
    <property type="evidence" value="ECO:0007669"/>
    <property type="project" value="UniProtKB-SubCell"/>
</dbReference>
<feature type="non-terminal residue" evidence="8">
    <location>
        <position position="201"/>
    </location>
</feature>
<dbReference type="Pfam" id="PF01146">
    <property type="entry name" value="Caveolin"/>
    <property type="match status" value="1"/>
</dbReference>
<evidence type="ECO:0000313" key="8">
    <source>
        <dbReference type="EMBL" id="OPL33199.1"/>
    </source>
</evidence>
<dbReference type="AlphaFoldDB" id="A0A3L5TTF9"/>
<evidence type="ECO:0000256" key="5">
    <source>
        <dbReference type="ARBA" id="ARBA00023136"/>
    </source>
</evidence>
<keyword evidence="4 6" id="KW-0333">Golgi apparatus</keyword>
<comment type="function">
    <text evidence="6">May act as a scaffolding protein within caveolar membranes. Interacts directly with G-protein alpha subunits and can functionally regulate their activity.</text>
</comment>
<keyword evidence="9" id="KW-1185">Reference proteome</keyword>
<comment type="similarity">
    <text evidence="2 6">Belongs to the caveolin family.</text>
</comment>
<name>A0A3L5TTF9_MYTGA</name>
<proteinExistence type="inferred from homology"/>
<evidence type="ECO:0000313" key="9">
    <source>
        <dbReference type="Proteomes" id="UP000266721"/>
    </source>
</evidence>
<keyword evidence="5 6" id="KW-0472">Membrane</keyword>
<dbReference type="InterPro" id="IPR001612">
    <property type="entry name" value="Caveolin"/>
</dbReference>
<feature type="non-terminal residue" evidence="8">
    <location>
        <position position="1"/>
    </location>
</feature>
<evidence type="ECO:0000256" key="3">
    <source>
        <dbReference type="ARBA" id="ARBA00022475"/>
    </source>
</evidence>
<comment type="subcellular location">
    <subcellularLocation>
        <location evidence="1 6">Cell membrane</location>
        <topology evidence="1 6">Peripheral membrane protein</topology>
    </subcellularLocation>
    <subcellularLocation>
        <location evidence="6">Golgi apparatus membrane</location>
        <topology evidence="6">Peripheral membrane protein</topology>
    </subcellularLocation>
    <subcellularLocation>
        <location evidence="6">Membrane</location>
        <location evidence="6">Caveola</location>
        <topology evidence="6">Peripheral membrane protein</topology>
    </subcellularLocation>
</comment>
<protein>
    <recommendedName>
        <fullName evidence="6">Caveolin</fullName>
    </recommendedName>
</protein>
<evidence type="ECO:0000256" key="2">
    <source>
        <dbReference type="ARBA" id="ARBA00010988"/>
    </source>
</evidence>
<dbReference type="GO" id="GO:0000139">
    <property type="term" value="C:Golgi membrane"/>
    <property type="evidence" value="ECO:0007669"/>
    <property type="project" value="UniProtKB-SubCell"/>
</dbReference>
<dbReference type="PANTHER" id="PTHR10844">
    <property type="entry name" value="CAVEOLIN"/>
    <property type="match status" value="1"/>
</dbReference>
<evidence type="ECO:0000256" key="7">
    <source>
        <dbReference type="SAM" id="Phobius"/>
    </source>
</evidence>
<dbReference type="PANTHER" id="PTHR10844:SF19">
    <property type="entry name" value="CAVEOLIN-2"/>
    <property type="match status" value="1"/>
</dbReference>
<evidence type="ECO:0000256" key="6">
    <source>
        <dbReference type="RuleBase" id="RU000680"/>
    </source>
</evidence>
<accession>A0A3L5TTF9</accession>
<dbReference type="GO" id="GO:0060090">
    <property type="term" value="F:molecular adaptor activity"/>
    <property type="evidence" value="ECO:0007669"/>
    <property type="project" value="TreeGrafter"/>
</dbReference>
<keyword evidence="7" id="KW-1133">Transmembrane helix</keyword>
<comment type="caution">
    <text evidence="8">The sequence shown here is derived from an EMBL/GenBank/DDBJ whole genome shotgun (WGS) entry which is preliminary data.</text>
</comment>
<feature type="transmembrane region" description="Helical" evidence="7">
    <location>
        <begin position="57"/>
        <end position="83"/>
    </location>
</feature>
<sequence>MADQLDMENRDPNSINDHIKIAFEDTIAEVPGAHAIDCVWRNSYRCFEGGKSCCYKFLTAICGICIALYWGCCFACLAFEHIWCVTPSLSAFRIECGAWRNKTNNSKHQLRENEDRQTQKTHYADSPTLCEGMQLVGNKQVLQSPTQFPYTRNVVNVLIIERTRMYKYPCPLVFVVFVVPLSQYYTQHAFATTTKVHDIAG</sequence>
<keyword evidence="7" id="KW-0812">Transmembrane</keyword>
<organism evidence="8 9">
    <name type="scientific">Mytilus galloprovincialis</name>
    <name type="common">Mediterranean mussel</name>
    <dbReference type="NCBI Taxonomy" id="29158"/>
    <lineage>
        <taxon>Eukaryota</taxon>
        <taxon>Metazoa</taxon>
        <taxon>Spiralia</taxon>
        <taxon>Lophotrochozoa</taxon>
        <taxon>Mollusca</taxon>
        <taxon>Bivalvia</taxon>
        <taxon>Autobranchia</taxon>
        <taxon>Pteriomorphia</taxon>
        <taxon>Mytilida</taxon>
        <taxon>Mytiloidea</taxon>
        <taxon>Mytilidae</taxon>
        <taxon>Mytilinae</taxon>
        <taxon>Mytilus</taxon>
    </lineage>
</organism>
<dbReference type="Proteomes" id="UP000266721">
    <property type="component" value="Unassembled WGS sequence"/>
</dbReference>
<dbReference type="GO" id="GO:0070836">
    <property type="term" value="P:caveola assembly"/>
    <property type="evidence" value="ECO:0007669"/>
    <property type="project" value="InterPro"/>
</dbReference>